<dbReference type="GO" id="GO:0016339">
    <property type="term" value="P:calcium-dependent cell-cell adhesion via plasma membrane cell adhesion molecules"/>
    <property type="evidence" value="ECO:0007669"/>
    <property type="project" value="TreeGrafter"/>
</dbReference>
<dbReference type="GO" id="GO:0034332">
    <property type="term" value="P:adherens junction organization"/>
    <property type="evidence" value="ECO:0007669"/>
    <property type="project" value="TreeGrafter"/>
</dbReference>
<dbReference type="PANTHER" id="PTHR24027">
    <property type="entry name" value="CADHERIN-23"/>
    <property type="match status" value="1"/>
</dbReference>
<dbReference type="GO" id="GO:0005912">
    <property type="term" value="C:adherens junction"/>
    <property type="evidence" value="ECO:0007669"/>
    <property type="project" value="TreeGrafter"/>
</dbReference>
<dbReference type="Gene3D" id="2.60.40.60">
    <property type="entry name" value="Cadherins"/>
    <property type="match status" value="5"/>
</dbReference>
<evidence type="ECO:0000256" key="8">
    <source>
        <dbReference type="ARBA" id="ARBA00022889"/>
    </source>
</evidence>
<gene>
    <name evidence="20" type="primary">cdh26.1</name>
</gene>
<dbReference type="Gene3D" id="4.10.900.10">
    <property type="entry name" value="TCF3-CBD (Catenin binding domain)"/>
    <property type="match status" value="1"/>
</dbReference>
<feature type="transmembrane region" description="Helical" evidence="16">
    <location>
        <begin position="586"/>
        <end position="612"/>
    </location>
</feature>
<proteinExistence type="predicted"/>
<evidence type="ECO:0000256" key="2">
    <source>
        <dbReference type="ARBA" id="ARBA00022475"/>
    </source>
</evidence>
<dbReference type="PROSITE" id="PS00232">
    <property type="entry name" value="CADHERIN_1"/>
    <property type="match status" value="2"/>
</dbReference>
<keyword evidence="19" id="KW-1185">Reference proteome</keyword>
<feature type="domain" description="Cadherin" evidence="18">
    <location>
        <begin position="248"/>
        <end position="371"/>
    </location>
</feature>
<evidence type="ECO:0000256" key="5">
    <source>
        <dbReference type="ARBA" id="ARBA00022729"/>
    </source>
</evidence>
<dbReference type="Pfam" id="PF01049">
    <property type="entry name" value="CADH_Y-type_LIR"/>
    <property type="match status" value="1"/>
</dbReference>
<dbReference type="AlphaFoldDB" id="A0A2I4BE31"/>
<keyword evidence="9 16" id="KW-1133">Transmembrane helix</keyword>
<accession>A0A2I4BE31</accession>
<dbReference type="CDD" id="cd11304">
    <property type="entry name" value="Cadherin_repeat"/>
    <property type="match status" value="3"/>
</dbReference>
<sequence length="816" mass="91800">MGIIFLFLLVALAAVGESHGKQGHLLRSKRRWVLSTIELEEEMKVTYPYKISTMYNDKTEGKAYEFVISGDGVDEGLFSIDKKSGDVFVHQPIDREKKSTYHITFDVLNPETGQGLDKNLAFDVDIKDINDNPPRFVNLKQKAAVMENAEEGYLAASIEAVDFDQENTINSTVKINVTKQEPSSPQIVAHQIDDRMARLKFKGCFDYSKANMYKIHVMAYDLGKPPLNSTAVINLFVIDKNSHQPTFKQREYQVNAMEMTTYDDLMRVSVEDKDTPNTNGWRAKYYFISGNEEGIYSIKTDPKTNEGVLSIVKEKNFAVTTLVNLKIGVENIEPLTICKDNKLIKEPKNLPPQDSVNITVTMNDTNDAPEFEKYSDDVYQTEESEPGQVLYKPIVKDIDSPTFRFILVDDPAHWVSIDEKTGEIKTIQKMDRESPFVDEDNVYKIVIAAIDDGVPAATSTCTVKVHLRDINDNTPTLVNKTMIMCGNRVNKIMVPVRDADAEPFSGPFSFNLEKDETVNQRWKLEPAHGEVCGLVSRTTLPYGNYSVPLVIEDKQNMIGHQTLEVILCDCDDGDVCRKEMPLTTNMSGAGIGLIVAGLLLFLLLLLAIGCWAGKKTFKYMENDEGNQTLIKYNQEGGGATCMAEPPLLLTPTTDINVTDGIKQGFVQQTELAPGMFSTVDTYNSVHNIYNMQTTSLGQQRGSRRSYEGPSRSASWNSNRRQTVQKSIYKHSMSSWSDNRRLGGQINQRVYTINEDDPSFMEYNPVIYGYEGEGSRCQSLDQLSINNQDDDLHFLDDLGPKFKNLGEISKNSQNIQM</sequence>
<evidence type="ECO:0000313" key="19">
    <source>
        <dbReference type="Proteomes" id="UP000192220"/>
    </source>
</evidence>
<reference evidence="20" key="1">
    <citation type="submission" date="2025-08" db="UniProtKB">
        <authorList>
            <consortium name="RefSeq"/>
        </authorList>
    </citation>
    <scope>IDENTIFICATION</scope>
    <source>
        <strain evidence="20">Quisiro</strain>
        <tissue evidence="20">Liver</tissue>
    </source>
</reference>
<evidence type="ECO:0000259" key="18">
    <source>
        <dbReference type="PROSITE" id="PS50268"/>
    </source>
</evidence>
<dbReference type="PANTHER" id="PTHR24027:SF78">
    <property type="entry name" value="CADHERIN-LIKE PROTEIN 26"/>
    <property type="match status" value="1"/>
</dbReference>
<dbReference type="InterPro" id="IPR000233">
    <property type="entry name" value="Cadherin_Y-type_LIR"/>
</dbReference>
<dbReference type="InterPro" id="IPR002126">
    <property type="entry name" value="Cadherin-like_dom"/>
</dbReference>
<dbReference type="GO" id="GO:0016477">
    <property type="term" value="P:cell migration"/>
    <property type="evidence" value="ECO:0007669"/>
    <property type="project" value="TreeGrafter"/>
</dbReference>
<evidence type="ECO:0000256" key="1">
    <source>
        <dbReference type="ARBA" id="ARBA00004251"/>
    </source>
</evidence>
<keyword evidence="3 13" id="KW-0812">Transmembrane</keyword>
<feature type="chain" id="PRO_5014129847" evidence="17">
    <location>
        <begin position="21"/>
        <end position="816"/>
    </location>
</feature>
<dbReference type="CTD" id="571792"/>
<dbReference type="InParanoid" id="A0A2I4BE31"/>
<dbReference type="InterPro" id="IPR027397">
    <property type="entry name" value="Catenin-bd_sf"/>
</dbReference>
<evidence type="ECO:0000256" key="9">
    <source>
        <dbReference type="ARBA" id="ARBA00022989"/>
    </source>
</evidence>
<dbReference type="GeneID" id="106519046"/>
<evidence type="ECO:0000256" key="16">
    <source>
        <dbReference type="SAM" id="Phobius"/>
    </source>
</evidence>
<feature type="domain" description="Cadherin" evidence="18">
    <location>
        <begin position="57"/>
        <end position="136"/>
    </location>
</feature>
<keyword evidence="2" id="KW-1003">Cell membrane</keyword>
<evidence type="ECO:0000256" key="17">
    <source>
        <dbReference type="SAM" id="SignalP"/>
    </source>
</evidence>
<keyword evidence="10 16" id="KW-0472">Membrane</keyword>
<evidence type="ECO:0000256" key="3">
    <source>
        <dbReference type="ARBA" id="ARBA00022692"/>
    </source>
</evidence>
<comment type="function">
    <text evidence="14">Cadherins are calcium-dependent cell adhesion proteins.</text>
</comment>
<evidence type="ECO:0000256" key="6">
    <source>
        <dbReference type="ARBA" id="ARBA00022737"/>
    </source>
</evidence>
<dbReference type="RefSeq" id="XP_013865999.1">
    <property type="nucleotide sequence ID" value="XM_014010545.1"/>
</dbReference>
<comment type="subcellular location">
    <subcellularLocation>
        <location evidence="1 13">Cell membrane</location>
        <topology evidence="1 13">Single-pass type I membrane protein</topology>
    </subcellularLocation>
</comment>
<evidence type="ECO:0000256" key="4">
    <source>
        <dbReference type="ARBA" id="ARBA00022723"/>
    </source>
</evidence>
<evidence type="ECO:0000256" key="10">
    <source>
        <dbReference type="ARBA" id="ARBA00023136"/>
    </source>
</evidence>
<dbReference type="GO" id="GO:0044331">
    <property type="term" value="P:cell-cell adhesion mediated by cadherin"/>
    <property type="evidence" value="ECO:0007669"/>
    <property type="project" value="TreeGrafter"/>
</dbReference>
<evidence type="ECO:0000256" key="12">
    <source>
        <dbReference type="PROSITE-ProRule" id="PRU00043"/>
    </source>
</evidence>
<dbReference type="KEGG" id="alim:106519046"/>
<dbReference type="FunFam" id="2.60.40.60:FF:000202">
    <property type="entry name" value="cadherin-8 isoform X4"/>
    <property type="match status" value="1"/>
</dbReference>
<keyword evidence="8 13" id="KW-0130">Cell adhesion</keyword>
<dbReference type="FunFam" id="2.60.40.60:FF:000095">
    <property type="entry name" value="Cadherin 13"/>
    <property type="match status" value="1"/>
</dbReference>
<evidence type="ECO:0000256" key="14">
    <source>
        <dbReference type="RuleBase" id="RU004357"/>
    </source>
</evidence>
<keyword evidence="5 17" id="KW-0732">Signal</keyword>
<evidence type="ECO:0000256" key="11">
    <source>
        <dbReference type="ARBA" id="ARBA00023180"/>
    </source>
</evidence>
<feature type="region of interest" description="Disordered" evidence="15">
    <location>
        <begin position="694"/>
        <end position="721"/>
    </location>
</feature>
<feature type="domain" description="Cadherin" evidence="18">
    <location>
        <begin position="382"/>
        <end position="477"/>
    </location>
</feature>
<dbReference type="SUPFAM" id="SSF49313">
    <property type="entry name" value="Cadherin-like"/>
    <property type="match status" value="5"/>
</dbReference>
<feature type="domain" description="Cadherin" evidence="18">
    <location>
        <begin position="137"/>
        <end position="247"/>
    </location>
</feature>
<keyword evidence="11" id="KW-0325">Glycoprotein</keyword>
<dbReference type="InterPro" id="IPR020894">
    <property type="entry name" value="Cadherin_CS"/>
</dbReference>
<dbReference type="Proteomes" id="UP000192220">
    <property type="component" value="Unplaced"/>
</dbReference>
<dbReference type="PRINTS" id="PR00205">
    <property type="entry name" value="CADHERIN"/>
</dbReference>
<evidence type="ECO:0000256" key="7">
    <source>
        <dbReference type="ARBA" id="ARBA00022837"/>
    </source>
</evidence>
<dbReference type="GO" id="GO:0005509">
    <property type="term" value="F:calcium ion binding"/>
    <property type="evidence" value="ECO:0007669"/>
    <property type="project" value="UniProtKB-UniRule"/>
</dbReference>
<feature type="signal peptide" evidence="17">
    <location>
        <begin position="1"/>
        <end position="20"/>
    </location>
</feature>
<feature type="domain" description="Cadherin" evidence="18">
    <location>
        <begin position="486"/>
        <end position="583"/>
    </location>
</feature>
<dbReference type="FunFam" id="2.60.40.60:FF:000019">
    <property type="entry name" value="Cadherin 2"/>
    <property type="match status" value="1"/>
</dbReference>
<keyword evidence="4" id="KW-0479">Metal-binding</keyword>
<organism evidence="19 20">
    <name type="scientific">Austrofundulus limnaeus</name>
    <name type="common">Annual killifish</name>
    <dbReference type="NCBI Taxonomy" id="52670"/>
    <lineage>
        <taxon>Eukaryota</taxon>
        <taxon>Metazoa</taxon>
        <taxon>Chordata</taxon>
        <taxon>Craniata</taxon>
        <taxon>Vertebrata</taxon>
        <taxon>Euteleostomi</taxon>
        <taxon>Actinopterygii</taxon>
        <taxon>Neopterygii</taxon>
        <taxon>Teleostei</taxon>
        <taxon>Neoteleostei</taxon>
        <taxon>Acanthomorphata</taxon>
        <taxon>Ovalentaria</taxon>
        <taxon>Atherinomorphae</taxon>
        <taxon>Cyprinodontiformes</taxon>
        <taxon>Rivulidae</taxon>
        <taxon>Austrofundulus</taxon>
    </lineage>
</organism>
<evidence type="ECO:0000313" key="20">
    <source>
        <dbReference type="RefSeq" id="XP_013865999.1"/>
    </source>
</evidence>
<dbReference type="GO" id="GO:0016342">
    <property type="term" value="C:catenin complex"/>
    <property type="evidence" value="ECO:0007669"/>
    <property type="project" value="TreeGrafter"/>
</dbReference>
<dbReference type="GO" id="GO:0007156">
    <property type="term" value="P:homophilic cell adhesion via plasma membrane adhesion molecules"/>
    <property type="evidence" value="ECO:0007669"/>
    <property type="project" value="InterPro"/>
</dbReference>
<dbReference type="GO" id="GO:0007043">
    <property type="term" value="P:cell-cell junction assembly"/>
    <property type="evidence" value="ECO:0007669"/>
    <property type="project" value="TreeGrafter"/>
</dbReference>
<dbReference type="InterPro" id="IPR015919">
    <property type="entry name" value="Cadherin-like_sf"/>
</dbReference>
<dbReference type="GO" id="GO:0000902">
    <property type="term" value="P:cell morphogenesis"/>
    <property type="evidence" value="ECO:0007669"/>
    <property type="project" value="TreeGrafter"/>
</dbReference>
<feature type="compositionally biased region" description="Polar residues" evidence="15">
    <location>
        <begin position="711"/>
        <end position="721"/>
    </location>
</feature>
<dbReference type="GO" id="GO:0045296">
    <property type="term" value="F:cadherin binding"/>
    <property type="evidence" value="ECO:0007669"/>
    <property type="project" value="TreeGrafter"/>
</dbReference>
<evidence type="ECO:0000256" key="13">
    <source>
        <dbReference type="RuleBase" id="RU003318"/>
    </source>
</evidence>
<keyword evidence="7 12" id="KW-0106">Calcium</keyword>
<dbReference type="GO" id="GO:0002009">
    <property type="term" value="P:morphogenesis of an epithelium"/>
    <property type="evidence" value="ECO:0007669"/>
    <property type="project" value="UniProtKB-ARBA"/>
</dbReference>
<dbReference type="Pfam" id="PF00028">
    <property type="entry name" value="Cadherin"/>
    <property type="match status" value="2"/>
</dbReference>
<name>A0A2I4BE31_AUSLI</name>
<dbReference type="GO" id="GO:0008013">
    <property type="term" value="F:beta-catenin binding"/>
    <property type="evidence" value="ECO:0007669"/>
    <property type="project" value="TreeGrafter"/>
</dbReference>
<evidence type="ECO:0000256" key="15">
    <source>
        <dbReference type="SAM" id="MobiDB-lite"/>
    </source>
</evidence>
<keyword evidence="6" id="KW-0677">Repeat</keyword>
<protein>
    <submittedName>
        <fullName evidence="20">Cadherin-like protein 26</fullName>
    </submittedName>
</protein>
<dbReference type="InterPro" id="IPR039808">
    <property type="entry name" value="Cadherin"/>
</dbReference>
<dbReference type="SMART" id="SM00112">
    <property type="entry name" value="CA"/>
    <property type="match status" value="4"/>
</dbReference>
<dbReference type="OrthoDB" id="9045962at2759"/>
<dbReference type="PROSITE" id="PS50268">
    <property type="entry name" value="CADHERIN_2"/>
    <property type="match status" value="5"/>
</dbReference>